<protein>
    <submittedName>
        <fullName evidence="1">Uncharacterized protein</fullName>
    </submittedName>
</protein>
<comment type="caution">
    <text evidence="1">The sequence shown here is derived from an EMBL/GenBank/DDBJ whole genome shotgun (WGS) entry which is preliminary data.</text>
</comment>
<evidence type="ECO:0000313" key="1">
    <source>
        <dbReference type="EMBL" id="OEV13019.1"/>
    </source>
</evidence>
<dbReference type="RefSeq" id="WP_070015528.1">
    <property type="nucleotide sequence ID" value="NZ_LJGW01000107.1"/>
</dbReference>
<proteinExistence type="predicted"/>
<keyword evidence="2" id="KW-1185">Reference proteome</keyword>
<sequence>MKKSDSISTSNPLQVAMEAPIAGPRLVAVGKEGPAFEPCGNCRGFETVKVRVDGRLISVHCPVCAQAAGRAA</sequence>
<name>A0A1E7L9Z0_9ACTN</name>
<dbReference type="EMBL" id="LJGW01000107">
    <property type="protein sequence ID" value="OEV13019.1"/>
    <property type="molecule type" value="Genomic_DNA"/>
</dbReference>
<gene>
    <name evidence="1" type="ORF">AN218_05800</name>
</gene>
<dbReference type="AlphaFoldDB" id="A0A1E7L9Z0"/>
<evidence type="ECO:0000313" key="2">
    <source>
        <dbReference type="Proteomes" id="UP000176005"/>
    </source>
</evidence>
<dbReference type="Proteomes" id="UP000176005">
    <property type="component" value="Unassembled WGS sequence"/>
</dbReference>
<reference evidence="1 2" key="1">
    <citation type="journal article" date="2016" name="Front. Microbiol.">
        <title>Comparative Genomics Analysis of Streptomyces Species Reveals Their Adaptation to the Marine Environment and Their Diversity at the Genomic Level.</title>
        <authorList>
            <person name="Tian X."/>
            <person name="Zhang Z."/>
            <person name="Yang T."/>
            <person name="Chen M."/>
            <person name="Li J."/>
            <person name="Chen F."/>
            <person name="Yang J."/>
            <person name="Li W."/>
            <person name="Zhang B."/>
            <person name="Zhang Z."/>
            <person name="Wu J."/>
            <person name="Zhang C."/>
            <person name="Long L."/>
            <person name="Xiao J."/>
        </authorList>
    </citation>
    <scope>NUCLEOTIDE SEQUENCE [LARGE SCALE GENOMIC DNA]</scope>
    <source>
        <strain evidence="1 2">SCSIO 10429</strain>
    </source>
</reference>
<organism evidence="1 2">
    <name type="scientific">Streptomyces nanshensis</name>
    <dbReference type="NCBI Taxonomy" id="518642"/>
    <lineage>
        <taxon>Bacteria</taxon>
        <taxon>Bacillati</taxon>
        <taxon>Actinomycetota</taxon>
        <taxon>Actinomycetes</taxon>
        <taxon>Kitasatosporales</taxon>
        <taxon>Streptomycetaceae</taxon>
        <taxon>Streptomyces</taxon>
    </lineage>
</organism>
<accession>A0A1E7L9Z0</accession>